<gene>
    <name evidence="1" type="ORF">M2350_002255</name>
</gene>
<keyword evidence="2" id="KW-1185">Reference proteome</keyword>
<dbReference type="EMBL" id="JANUCP010000004">
    <property type="protein sequence ID" value="MCS3919838.1"/>
    <property type="molecule type" value="Genomic_DNA"/>
</dbReference>
<reference evidence="1 2" key="1">
    <citation type="submission" date="2022-08" db="EMBL/GenBank/DDBJ databases">
        <title>Bacterial and archaeal communities from various locations to study Microbial Dark Matter (Phase II).</title>
        <authorList>
            <person name="Stepanauskas R."/>
        </authorList>
    </citation>
    <scope>NUCLEOTIDE SEQUENCE [LARGE SCALE GENOMIC DNA]</scope>
    <source>
        <strain evidence="1 2">PD1</strain>
    </source>
</reference>
<sequence length="53" mass="5944">MPRNFFGASGDASSSFVNLEKVEFLLHTYTPARTSHYETQKSMAGFLWLSDVA</sequence>
<dbReference type="Proteomes" id="UP001204798">
    <property type="component" value="Unassembled WGS sequence"/>
</dbReference>
<organism evidence="1 2">
    <name type="scientific">Candidatus Fervidibacter sacchari</name>
    <dbReference type="NCBI Taxonomy" id="1448929"/>
    <lineage>
        <taxon>Bacteria</taxon>
        <taxon>Candidatus Fervidibacterota</taxon>
        <taxon>Candidatus Fervidibacter</taxon>
    </lineage>
</organism>
<protein>
    <submittedName>
        <fullName evidence="1">Uncharacterized protein</fullName>
    </submittedName>
</protein>
<proteinExistence type="predicted"/>
<evidence type="ECO:0000313" key="1">
    <source>
        <dbReference type="EMBL" id="MCS3919838.1"/>
    </source>
</evidence>
<evidence type="ECO:0000313" key="2">
    <source>
        <dbReference type="Proteomes" id="UP001204798"/>
    </source>
</evidence>
<accession>A0ABT2EPF3</accession>
<name>A0ABT2EPF3_9BACT</name>
<dbReference type="RefSeq" id="WP_259096716.1">
    <property type="nucleotide sequence ID" value="NZ_CP130454.1"/>
</dbReference>
<comment type="caution">
    <text evidence="1">The sequence shown here is derived from an EMBL/GenBank/DDBJ whole genome shotgun (WGS) entry which is preliminary data.</text>
</comment>